<evidence type="ECO:0000256" key="13">
    <source>
        <dbReference type="ARBA" id="ARBA00023175"/>
    </source>
</evidence>
<dbReference type="Pfam" id="PF17852">
    <property type="entry name" value="Dynein_AAA_lid"/>
    <property type="match status" value="1"/>
</dbReference>
<dbReference type="PANTHER" id="PTHR46532:SF4">
    <property type="entry name" value="AAA+ ATPASE DOMAIN-CONTAINING PROTEIN"/>
    <property type="match status" value="1"/>
</dbReference>
<dbReference type="FunFam" id="1.10.287.2620:FF:000002">
    <property type="entry name" value="Dynein heavy chain 2, axonemal"/>
    <property type="match status" value="1"/>
</dbReference>
<dbReference type="GO" id="GO:0008017">
    <property type="term" value="F:microtubule binding"/>
    <property type="evidence" value="ECO:0007669"/>
    <property type="project" value="UniProtKB-ARBA"/>
</dbReference>
<dbReference type="InterPro" id="IPR041228">
    <property type="entry name" value="Dynein_C"/>
</dbReference>
<dbReference type="InterPro" id="IPR024743">
    <property type="entry name" value="Dynein_HC_stalk"/>
</dbReference>
<dbReference type="FunFam" id="1.20.920.30:FF:000004">
    <property type="entry name" value="Dynein axonemal heavy chain 5"/>
    <property type="match status" value="1"/>
</dbReference>
<dbReference type="Pfam" id="PF08385">
    <property type="entry name" value="DHC_N1"/>
    <property type="match status" value="1"/>
</dbReference>
<dbReference type="InterPro" id="IPR024317">
    <property type="entry name" value="Dynein_heavy_chain_D4_dom"/>
</dbReference>
<evidence type="ECO:0000256" key="1">
    <source>
        <dbReference type="ARBA" id="ARBA00004230"/>
    </source>
</evidence>
<dbReference type="GO" id="GO:0060294">
    <property type="term" value="P:cilium movement involved in cell motility"/>
    <property type="evidence" value="ECO:0007669"/>
    <property type="project" value="UniProtKB-ARBA"/>
</dbReference>
<keyword evidence="11 18" id="KW-0175">Coiled coil</keyword>
<comment type="similarity">
    <text evidence="3">Belongs to the dynein heavy chain family.</text>
</comment>
<dbReference type="Gene3D" id="3.20.180.20">
    <property type="entry name" value="Dynein heavy chain, N-terminal domain 2"/>
    <property type="match status" value="1"/>
</dbReference>
<dbReference type="Gene3D" id="6.10.140.1060">
    <property type="match status" value="1"/>
</dbReference>
<dbReference type="InterPro" id="IPR041589">
    <property type="entry name" value="DNAH3_AAA_lid_1"/>
</dbReference>
<dbReference type="InterPro" id="IPR004273">
    <property type="entry name" value="Dynein_heavy_D6_P-loop"/>
</dbReference>
<protein>
    <recommendedName>
        <fullName evidence="19">AAA+ ATPase domain-containing protein</fullName>
    </recommendedName>
</protein>
<dbReference type="InterPro" id="IPR013594">
    <property type="entry name" value="Dynein_heavy_tail"/>
</dbReference>
<dbReference type="Pfam" id="PF12780">
    <property type="entry name" value="AAA_8"/>
    <property type="match status" value="1"/>
</dbReference>
<dbReference type="FunFam" id="1.20.1270.280:FF:000002">
    <property type="entry name" value="Dynein heavy chain 5, axonemal"/>
    <property type="match status" value="1"/>
</dbReference>
<dbReference type="Proteomes" id="UP001258017">
    <property type="component" value="Unassembled WGS sequence"/>
</dbReference>
<evidence type="ECO:0000313" key="20">
    <source>
        <dbReference type="EMBL" id="KAK2576893.1"/>
    </source>
</evidence>
<dbReference type="Pfam" id="PF18199">
    <property type="entry name" value="Dynein_C"/>
    <property type="match status" value="1"/>
</dbReference>
<dbReference type="Pfam" id="PF12775">
    <property type="entry name" value="AAA_7"/>
    <property type="match status" value="1"/>
</dbReference>
<dbReference type="SUPFAM" id="SSF52540">
    <property type="entry name" value="P-loop containing nucleoside triphosphate hydrolases"/>
    <property type="match status" value="4"/>
</dbReference>
<keyword evidence="12" id="KW-0969">Cilium</keyword>
<dbReference type="FunFam" id="3.10.490.20:FF:000010">
    <property type="entry name" value="Dynein heavy chain, putative"/>
    <property type="match status" value="1"/>
</dbReference>
<dbReference type="InterPro" id="IPR035706">
    <property type="entry name" value="AAA_9"/>
</dbReference>
<dbReference type="GO" id="GO:0036156">
    <property type="term" value="C:inner dynein arm"/>
    <property type="evidence" value="ECO:0007669"/>
    <property type="project" value="UniProtKB-ARBA"/>
</dbReference>
<dbReference type="Gene3D" id="1.10.8.710">
    <property type="match status" value="1"/>
</dbReference>
<evidence type="ECO:0000256" key="11">
    <source>
        <dbReference type="ARBA" id="ARBA00023054"/>
    </source>
</evidence>
<keyword evidence="6" id="KW-0677">Repeat</keyword>
<evidence type="ECO:0000256" key="14">
    <source>
        <dbReference type="ARBA" id="ARBA00023212"/>
    </source>
</evidence>
<dbReference type="InterPro" id="IPR027417">
    <property type="entry name" value="P-loop_NTPase"/>
</dbReference>
<keyword evidence="9" id="KW-0282">Flagellum</keyword>
<dbReference type="InterPro" id="IPR003593">
    <property type="entry name" value="AAA+_ATPase"/>
</dbReference>
<comment type="subcellular location">
    <subcellularLocation>
        <location evidence="1">Cell projection</location>
        <location evidence="1">Cilium</location>
        <location evidence="1">Flagellum</location>
    </subcellularLocation>
    <subcellularLocation>
        <location evidence="2">Cytoplasm</location>
        <location evidence="2">Cytoskeleton</location>
        <location evidence="2">Cilium axoneme</location>
    </subcellularLocation>
</comment>
<keyword evidence="8" id="KW-0067">ATP-binding</keyword>
<keyword evidence="10" id="KW-0243">Dynein</keyword>
<comment type="caution">
    <text evidence="20">The sequence shown here is derived from an EMBL/GenBank/DDBJ whole genome shotgun (WGS) entry which is preliminary data.</text>
</comment>
<dbReference type="GO" id="GO:0008569">
    <property type="term" value="F:minus-end-directed microtubule motor activity"/>
    <property type="evidence" value="ECO:0007669"/>
    <property type="project" value="InterPro"/>
</dbReference>
<evidence type="ECO:0000256" key="18">
    <source>
        <dbReference type="SAM" id="Coils"/>
    </source>
</evidence>
<keyword evidence="7" id="KW-0547">Nucleotide-binding</keyword>
<dbReference type="FunFam" id="1.10.8.1220:FF:000001">
    <property type="entry name" value="Dynein axonemal heavy chain 5"/>
    <property type="match status" value="1"/>
</dbReference>
<accession>A0AAD9RCP6</accession>
<dbReference type="GO" id="GO:0051959">
    <property type="term" value="F:dynein light intermediate chain binding"/>
    <property type="evidence" value="ECO:0007669"/>
    <property type="project" value="InterPro"/>
</dbReference>
<evidence type="ECO:0000259" key="19">
    <source>
        <dbReference type="SMART" id="SM00382"/>
    </source>
</evidence>
<dbReference type="SMART" id="SM00382">
    <property type="entry name" value="AAA"/>
    <property type="match status" value="3"/>
</dbReference>
<dbReference type="Gene3D" id="3.10.490.20">
    <property type="match status" value="1"/>
</dbReference>
<dbReference type="GO" id="GO:0005524">
    <property type="term" value="F:ATP binding"/>
    <property type="evidence" value="ECO:0007669"/>
    <property type="project" value="UniProtKB-KW"/>
</dbReference>
<name>A0AAD9RCP6_9HYME</name>
<dbReference type="GO" id="GO:0097729">
    <property type="term" value="C:9+2 motile cilium"/>
    <property type="evidence" value="ECO:0007669"/>
    <property type="project" value="UniProtKB-ARBA"/>
</dbReference>
<dbReference type="InterPro" id="IPR035699">
    <property type="entry name" value="AAA_6"/>
</dbReference>
<keyword evidence="4" id="KW-0963">Cytoplasm</keyword>
<keyword evidence="21" id="KW-1185">Reference proteome</keyword>
<dbReference type="FunFam" id="3.40.50.300:FF:000320">
    <property type="entry name" value="Dynein, axonemal, heavy chain 5"/>
    <property type="match status" value="1"/>
</dbReference>
<sequence>MSIATQNVTRDYTMPAIERRIAELLKRRVALERIAGESLEERLAKYKEKRNFRHGLLRSTHHMVLEIAAFILNVIPDLLEEGVVDKDEYVDTFSSFFKEGGKQAIIIHYQHMTPPTIESGRWNVDFDSQDQIIRCCVTDGTTEQLRGKSIIVYRLRSNIEFETKHLLDETYFAYAEVDVVSQSSIAAISDLILRLNEPAIRTNNQWGELSKTEGGLKMANNFVNDFDDFCQFLSTMTIDLQGIVKFDVDWALYNKYLKTSHDIARNAKDCYVTELIENNVRIWMKTMERAIVESQQLRRETEVIGPTGELAYWRRLLVRFSAIIESIKSAHTEAFIELLIQSNSRLMKKWKRLINHVITVQILAQDNVKYLYALEKFTQPLYRLDPDNIGKYLPALMYVIRMIYATSRFFNTRRMVTAVFVKMTNQMILACKAYLTNNGTLNIWRDSKSVMISKIKVCTALYEQYHEHYNNMCKKIKESTDEKPFEVSEMYVFGKFKTFQTRLIKIMDVLDIALTYSILESSTLEGIDTFNAKFVSFFQKMAVQKYDPLNHRKPYFDSDYDEFKRNVLETEVALRTFFYDTVSITPNIVAALNIIARFQKLNLKCLRIDRKYLELTKIYEAEIEETRDRYNEDRSSPPIPRNVPPIAGRIFWIRQLHRRIEMPMDVFKTRERVITHEYMQKCIKIYNALISVFIHYEIIYHKAWYDSCDIIRLALSAPLLVRYPRTNKYCLNFDIFIIEVIEESEHMSRFGLEVPDFIQIITFCKKKIFSAYNKIKNLVEQNDTLRRSIPIVFLNLIKIPLVNIEVAFQPCLSVISWASLQIPEVCANIEEVLLGVQNFIKEIKDMKEARVDEVLEYISDTILIKIDDYPKSPADFLKDNVNFIDIVAKELEIKSSMAEKVVITIINKFMDLITDPNVQSSKYNWLDPEQLSKQIGSVTKLTAGPYEPGFAPLPKTQNIKIAQVHNDCMELFTYFNNKMLEALVKCTKGSLELLKRKVETTSSLHSNNNNNTDSPLMLTQFVLQIPNIVTVPPIEELQQNFEKVIISVIETHKKIIQWGQRYKKDFFGGDANRNLKNYYRAISDHKEVIRITMGLQGIIIMLKDDISALGNSYLRYSYIWDENKEQIIQTFVDSEPIFQEIKEKFLSYENLFTELESLPDRHIVGPIEIRMEKLKLALLVEAKTWKKLLGAALSVNYKNKLIKITEYINEKNKILARTIKDLEDVRIAMRCLGVIRDDFITFDMELILIEATYTLMGQFNIDISKEEQDIVDSLRYNFNNMLDMAKQVQETICEMQEPLKTELVEGVAVLINDVALFDVEFDEVGPMVEGLAAAEAAERVTAFQARFDELWNRYETYSSGETLFGIPQREYPELQQRKKELNLLQKLYSLYLQVMRTIDSYYNIPWSDIDIESIVADLAEFQNKCRRLPKGMRDWPAYIDLKKKIDDFNETCPLLEMMANKTMKGRHWEQLSKLCNFFFDIESDTFTLANVLEAPLLKHKDDVEDVCTTAVKETEIDSKLKQVIADWAIVNLQFSTFKQRGELLLKGVETAEIISQLEDSLMVISSLMANRYNTHFKKDIQLWQRKLSNTSEILSTWLIVQNLWAYLEAVFIGGDISKQLPAEAKRFNSIDKSWVKLMNRAHDKLNAVETCTEDETMGHLLPYLLEQLESCQKSLSGYLETKRVIFPRFCFISDPTLLEILGQAADCHTVPNYFDGFFDNIAKLDFSEKDYENIIAMYSREGEKIVLEKVVVCLGGVENWLNNFLAVHQLSVGAVISQGISTLESVEFNIIELIDNSVLQVGLLAIQVLWTRDAEAAMNACRRDKTIMRKTNEWFLDLLNLLIEVTVKDLTPYSRQKYEALITIHVHQRDIFDELYRLKVRSVQDFEWLKQSRFYYDEDKEEILIRITDIEFVYQNEFLGCTDRLVITPLTDRCYITLAQAVGMNFGGAPAGPAGTGKTETTKDMGKALGKYVVVFNCSDQMDFRGLGRIFKGLAQAGIWGCFDEFNRIELPVLSVAAQQIAIVLNARKERKMHFLFSDGETYKLNYEVGIFITMNPGYAGRQELPENLKIQFRSVAMMVPDRQIIIRVKLAACGFMQNIVLARKFFTLYALCEEQLSKQVHYDFGLRNILSCLRTLGAQKRAHPGESEETTLMRVLRDMNLSKLVDEDEPLFMSLIEDMFPGIKLTTQTYKELQKGILNATIALGITNNPEWNLKTVQLYETSLVRHGLMVLGPTGSGKTRCMWALMKAFTEMGTPHKEVRMNPKAITASQMFGKLDVATNDWTDGIFSTIWRRSVYMKRAEHLWIVLDGPVDAVWIENLNSVLDDNKTLTLANGDRIIMSPTSKLVFEPDNVDNASPATISRMGMVFVSSSVLKWNSILEAWLKKRPSNEAEVLKTLFHKLYDDALTFLLTKLHAKMAILEALYIRQSIDLLDGLITYDDPSKVYSNPYIERLFLFSIMWSLGAVLEVDARYALQEFLLAHKSRCHWPLLGEDETIFEYLVSDYGQWIHWNEMVPEFEYPSDYVLEYYRILVPNVDNTRTLFLIDTIAKQEKGVLLIGEQGTAKTVMIKSYMSNYDPEYHLQKSFNFSSASTPNMVQRVFESYVEKRVGTTFGPPSGRKLTVFIDDINMPVINEWGDQVTNEIIRQLMEYKGFYSLDKPGDFCILQDIMILAAMIHPGGGRNDIPPRLKRQFNIFNCTLPSNKSMDAIFGNIGQGYFCLTRFPEHIVDFIPKLVPLTRVLWQKTKVKMLPTPAKFHYVFNLRDLSRIWEGILRIERAECKSIKTLLKLWDHECTRVISDRFITAEDRTWFRNALKKTAEDMLATDFEHYDDSETYFVDFLRDPPEPTGDEPEDFVFEAPKIYEEIPSYEVVITRVKQNMEQFNEYIRGMHLDLVLFHDALVYLIRISRILGVPRGHAMLVGVGGSGKQSLTRLASFIAGFTFFQIVLSRIYNVASLMDDLKKLYREAGTLSKGLTFIFTDNEIKDEAFLEYINNILSVGEVANLFAKDELDDIYSAVTPIMKKSDPKRPLTQDNLYDFFLTRARDRLHIVLCFSPVGEKFRLRALKFPALISGCTMNWFAKWPRIALYQVGQHVLEPFAIECTPEIKNQLIQVMSDVQDDVNDVCEDYFNRFRRQTYVTPKSFLTFLNGYKMIYRQHLDNINMLASRMSNGLSKLVDAAAQVDELRKVLEKNQQEIAIKNVQVEAILVTVDEKKRDAEVMKARVQVTKNQAEALLKVIAADKAIAEKKLKAAEPALLEAEAALQTIKASDIATVRKLGKPPYLITLIMDCVLILFGKKLDRIKPDPERQFLTASWTEAFKVMTDTRFLYNLQNFPKDNINGEIVDLMHPYLIYPLYTFEAAKQACGNVAGLIQWTIAMVAFYGINKDVLPLKANLAIQEGKYERANRNLRQAEALLKEKDEELKQVQKEFDAVMKERQVIVDQAEACQAKTDTATAMIDGLSGERVRWTDQVAMFKSEIERLVGDVVILTGFLSYCGPFNQEIRVFLQRKWFDFLRDNKIPCSASINIVDILTDTATIGEWNLQGLPTDELSIQNGIIMTKAIRYPLLIDPQLQGKTWIKNKEMDFDLQLTLLSHKYFRNHLEDSVSLGRPLLIEDVGEELDPVLDNLLEKNFIKIGTTLKVKLGDKEVDISNDFRLYITTKLPNPSYTPEVFARISVIDFTVTMKGLEDQLLGRVILTEEEELETERVQLITDVTANKRKISELEANLLHKLTTVQGPLIEDVELMIVLNTTKQTAAEVNEKLNIARETEIKIDTAREEYRPIATRGSVLYFLICDMAYVNVMYQTSLAQFLERFDISMERSDKSPVIQKRIHRVIEYLTYEIFKYKSRGLYEIHKYMFILLMTLKIDLQRGSISHEEFEFFIKGGAALDLNTVQPKPCKWITDVTWLHLVALSSLKQFQYILTQVPASEKLWKLWFDKDYPEEEIIPDGYHNLDTFRRLLIIRAWCMDRTLSQSRKYIASSLGAQYAEVVITLLDVMHSESRPNTPMICFLSMGSDPSPSIEQLAKNMEIACQSISMGQGQEVHARKLLSSAMVDGFWVLCQNCHLGLDYMYELVTFLLDMQSPHPDFRVWITTEPHNAFPISLLQMSIKFTYEPPQGVKAGLTATYSGMNQIMLDQCDAHQYIPLIYTVSFLHTVVQERRKFGPLGWNIPYEFNSADWLASCMFMNNHLSDFDPKRGISWQTVRYMIGEVQYGGRVTDDYDKRLLNTFAKVWFSEALFAEDFVFYDGYPILSYSNIAEYLKAFESMPTIDPPQVYGLHSNADITYQSNTTQDVLDTIISIQPKEAGVGGGETRESVVTRQTNEMLEKLPPLYDHFQVRERLLIMGITQPMNIFLKQEIDRINIIIQMLYTMLNDLLLAIEGVIIMNEQLRDILDNVYDARIPTVWKSRSWESSTLGFWFTELLQRNQQYSTWLFAGRPMKFWMTGFFNPQGFLTAMRQEVTRAHDGWALDNVTLHNTVLRYLPDDIKAAPDEGVYVIGLFLEGAGWDRRTNMLCESANKVLFVNMPVIHIYALYNKPDKDPKLYQCPLYKKPQRTYIQLVTPLWLQTNKPPDHWILRGVALLCDNK</sequence>
<evidence type="ECO:0000256" key="2">
    <source>
        <dbReference type="ARBA" id="ARBA00004430"/>
    </source>
</evidence>
<gene>
    <name evidence="20" type="ORF">KPH14_005518</name>
</gene>
<dbReference type="FunFam" id="3.40.50.300:FF:000049">
    <property type="entry name" value="Dynein, axonemal, heavy chain 5"/>
    <property type="match status" value="1"/>
</dbReference>
<evidence type="ECO:0000256" key="12">
    <source>
        <dbReference type="ARBA" id="ARBA00023069"/>
    </source>
</evidence>
<evidence type="ECO:0000256" key="3">
    <source>
        <dbReference type="ARBA" id="ARBA00008887"/>
    </source>
</evidence>
<dbReference type="FunFam" id="3.40.50.300:FF:002141">
    <property type="entry name" value="Dynein heavy chain"/>
    <property type="match status" value="1"/>
</dbReference>
<dbReference type="InterPro" id="IPR041658">
    <property type="entry name" value="AAA_lid_11"/>
</dbReference>
<comment type="subunit">
    <text evidence="17">Consists of at least 3 heavy chains (alpha, beta and gamma), 2 intermediate chains and 8 light chains.</text>
</comment>
<dbReference type="FunFam" id="3.40.50.300:FF:000044">
    <property type="entry name" value="Dynein heavy chain 5, axonemal"/>
    <property type="match status" value="1"/>
</dbReference>
<feature type="domain" description="AAA+ ATPase" evidence="19">
    <location>
        <begin position="1947"/>
        <end position="2091"/>
    </location>
</feature>
<dbReference type="Gene3D" id="1.20.1270.280">
    <property type="match status" value="1"/>
</dbReference>
<dbReference type="FunFam" id="3.20.180.20:FF:000001">
    <property type="entry name" value="Dynein axonemal heavy chain 5"/>
    <property type="match status" value="1"/>
</dbReference>
<dbReference type="Gene3D" id="1.10.472.130">
    <property type="match status" value="1"/>
</dbReference>
<dbReference type="GO" id="GO:0005874">
    <property type="term" value="C:microtubule"/>
    <property type="evidence" value="ECO:0007669"/>
    <property type="project" value="UniProtKB-KW"/>
</dbReference>
<dbReference type="InterPro" id="IPR043157">
    <property type="entry name" value="Dynein_AAA1S"/>
</dbReference>
<evidence type="ECO:0000256" key="7">
    <source>
        <dbReference type="ARBA" id="ARBA00022741"/>
    </source>
</evidence>
<feature type="coiled-coil region" evidence="18">
    <location>
        <begin position="3752"/>
        <end position="3782"/>
    </location>
</feature>
<dbReference type="Gene3D" id="1.20.140.100">
    <property type="entry name" value="Dynein heavy chain, N-terminal domain 2"/>
    <property type="match status" value="1"/>
</dbReference>
<dbReference type="InterPro" id="IPR043160">
    <property type="entry name" value="Dynein_C_barrel"/>
</dbReference>
<dbReference type="InterPro" id="IPR042219">
    <property type="entry name" value="AAA_lid_11_sf"/>
</dbReference>
<evidence type="ECO:0000256" key="9">
    <source>
        <dbReference type="ARBA" id="ARBA00022846"/>
    </source>
</evidence>
<keyword evidence="14" id="KW-0206">Cytoskeleton</keyword>
<keyword evidence="15" id="KW-0966">Cell projection</keyword>
<dbReference type="InterPro" id="IPR013602">
    <property type="entry name" value="Dynein_heavy_linker"/>
</dbReference>
<dbReference type="InterPro" id="IPR042222">
    <property type="entry name" value="Dynein_2_N"/>
</dbReference>
<feature type="coiled-coil region" evidence="18">
    <location>
        <begin position="3177"/>
        <end position="3232"/>
    </location>
</feature>
<proteinExistence type="inferred from homology"/>
<dbReference type="Pfam" id="PF12777">
    <property type="entry name" value="MT"/>
    <property type="match status" value="1"/>
</dbReference>
<dbReference type="Pfam" id="PF12781">
    <property type="entry name" value="AAA_9"/>
    <property type="match status" value="1"/>
</dbReference>
<dbReference type="InterPro" id="IPR041466">
    <property type="entry name" value="Dynein_AAA5_ext"/>
</dbReference>
<dbReference type="Pfam" id="PF17857">
    <property type="entry name" value="AAA_lid_1"/>
    <property type="match status" value="1"/>
</dbReference>
<dbReference type="Gene3D" id="1.20.920.20">
    <property type="match status" value="1"/>
</dbReference>
<feature type="coiled-coil region" evidence="18">
    <location>
        <begin position="3397"/>
        <end position="3438"/>
    </location>
</feature>
<dbReference type="GO" id="GO:0036159">
    <property type="term" value="P:inner dynein arm assembly"/>
    <property type="evidence" value="ECO:0007669"/>
    <property type="project" value="UniProtKB-ARBA"/>
</dbReference>
<feature type="domain" description="AAA+ ATPase" evidence="19">
    <location>
        <begin position="2552"/>
        <end position="2700"/>
    </location>
</feature>
<dbReference type="FunFam" id="1.10.8.720:FF:000004">
    <property type="entry name" value="Dynein heavy chain 5, axonemal"/>
    <property type="match status" value="1"/>
</dbReference>
<evidence type="ECO:0000313" key="21">
    <source>
        <dbReference type="Proteomes" id="UP001258017"/>
    </source>
</evidence>
<feature type="domain" description="AAA+ ATPase" evidence="19">
    <location>
        <begin position="2226"/>
        <end position="2437"/>
    </location>
</feature>
<dbReference type="Gene3D" id="3.40.50.300">
    <property type="entry name" value="P-loop containing nucleotide triphosphate hydrolases"/>
    <property type="match status" value="5"/>
</dbReference>
<dbReference type="FunFam" id="1.20.58.1120:FF:000004">
    <property type="entry name" value="Dynein axonemal heavy chain 5"/>
    <property type="match status" value="1"/>
</dbReference>
<dbReference type="FunFam" id="1.20.920.20:FF:000001">
    <property type="entry name" value="dynein heavy chain 2, axonemal"/>
    <property type="match status" value="1"/>
</dbReference>
<dbReference type="Pfam" id="PF12774">
    <property type="entry name" value="AAA_6"/>
    <property type="match status" value="1"/>
</dbReference>
<reference evidence="20" key="1">
    <citation type="submission" date="2021-08" db="EMBL/GenBank/DDBJ databases">
        <authorList>
            <person name="Misof B."/>
            <person name="Oliver O."/>
            <person name="Podsiadlowski L."/>
            <person name="Donath A."/>
            <person name="Peters R."/>
            <person name="Mayer C."/>
            <person name="Rust J."/>
            <person name="Gunkel S."/>
            <person name="Lesny P."/>
            <person name="Martin S."/>
            <person name="Oeyen J.P."/>
            <person name="Petersen M."/>
            <person name="Panagiotis P."/>
            <person name="Wilbrandt J."/>
            <person name="Tanja T."/>
        </authorList>
    </citation>
    <scope>NUCLEOTIDE SEQUENCE</scope>
    <source>
        <strain evidence="20">GBR_01_08_01A</strain>
        <tissue evidence="20">Thorax + abdomen</tissue>
    </source>
</reference>
<evidence type="ECO:0000256" key="8">
    <source>
        <dbReference type="ARBA" id="ARBA00022840"/>
    </source>
</evidence>
<dbReference type="FunFam" id="1.20.140.100:FF:000003">
    <property type="entry name" value="Dynein, axonemal, heavy chain 5"/>
    <property type="match status" value="1"/>
</dbReference>
<dbReference type="PANTHER" id="PTHR46532">
    <property type="entry name" value="MALE FERTILITY FACTOR KL5"/>
    <property type="match status" value="1"/>
</dbReference>
<dbReference type="Gene3D" id="1.10.8.720">
    <property type="entry name" value="Region D6 of dynein motor"/>
    <property type="match status" value="1"/>
</dbReference>
<dbReference type="EMBL" id="JAIFRP010004405">
    <property type="protein sequence ID" value="KAK2576893.1"/>
    <property type="molecule type" value="Genomic_DNA"/>
</dbReference>
<dbReference type="Pfam" id="PF03028">
    <property type="entry name" value="Dynein_heavy"/>
    <property type="match status" value="1"/>
</dbReference>
<evidence type="ECO:0000256" key="15">
    <source>
        <dbReference type="ARBA" id="ARBA00023273"/>
    </source>
</evidence>
<reference evidence="20" key="2">
    <citation type="journal article" date="2023" name="Commun. Biol.">
        <title>Intrasexual cuticular hydrocarbon dimorphism in a wasp sheds light on hydrocarbon biosynthesis genes in Hymenoptera.</title>
        <authorList>
            <person name="Moris V.C."/>
            <person name="Podsiadlowski L."/>
            <person name="Martin S."/>
            <person name="Oeyen J.P."/>
            <person name="Donath A."/>
            <person name="Petersen M."/>
            <person name="Wilbrandt J."/>
            <person name="Misof B."/>
            <person name="Liedtke D."/>
            <person name="Thamm M."/>
            <person name="Scheiner R."/>
            <person name="Schmitt T."/>
            <person name="Niehuis O."/>
        </authorList>
    </citation>
    <scope>NUCLEOTIDE SEQUENCE</scope>
    <source>
        <strain evidence="20">GBR_01_08_01A</strain>
    </source>
</reference>
<dbReference type="Gene3D" id="1.10.8.1220">
    <property type="match status" value="1"/>
</dbReference>
<dbReference type="Gene3D" id="1.20.920.30">
    <property type="match status" value="1"/>
</dbReference>
<dbReference type="InterPro" id="IPR026983">
    <property type="entry name" value="DHC"/>
</dbReference>
<organism evidence="20 21">
    <name type="scientific">Odynerus spinipes</name>
    <dbReference type="NCBI Taxonomy" id="1348599"/>
    <lineage>
        <taxon>Eukaryota</taxon>
        <taxon>Metazoa</taxon>
        <taxon>Ecdysozoa</taxon>
        <taxon>Arthropoda</taxon>
        <taxon>Hexapoda</taxon>
        <taxon>Insecta</taxon>
        <taxon>Pterygota</taxon>
        <taxon>Neoptera</taxon>
        <taxon>Endopterygota</taxon>
        <taxon>Hymenoptera</taxon>
        <taxon>Apocrita</taxon>
        <taxon>Aculeata</taxon>
        <taxon>Vespoidea</taxon>
        <taxon>Vespidae</taxon>
        <taxon>Eumeninae</taxon>
        <taxon>Odynerus</taxon>
    </lineage>
</organism>
<comment type="function">
    <text evidence="16">Force generating protein of eukaryotic cilia and flagella. Produces force towards the minus ends of microtubules. Dynein has ATPase activity; the force-producing power stroke is thought to occur on release of ADP.</text>
</comment>
<evidence type="ECO:0000256" key="17">
    <source>
        <dbReference type="ARBA" id="ARBA00065818"/>
    </source>
</evidence>
<evidence type="ECO:0000256" key="4">
    <source>
        <dbReference type="ARBA" id="ARBA00022490"/>
    </source>
</evidence>
<dbReference type="FunFam" id="3.40.50.300:FF:001080">
    <property type="entry name" value="Dynein, axonemal, heavy chain 5"/>
    <property type="match status" value="1"/>
</dbReference>
<keyword evidence="5" id="KW-0493">Microtubule</keyword>
<evidence type="ECO:0000256" key="10">
    <source>
        <dbReference type="ARBA" id="ARBA00023017"/>
    </source>
</evidence>
<dbReference type="Pfam" id="PF08393">
    <property type="entry name" value="DHC_N2"/>
    <property type="match status" value="1"/>
</dbReference>
<keyword evidence="13" id="KW-0505">Motor protein</keyword>
<dbReference type="FunFam" id="1.10.8.710:FF:000003">
    <property type="entry name" value="Dynein axonemal heavy chain 5"/>
    <property type="match status" value="1"/>
</dbReference>
<dbReference type="InterPro" id="IPR042228">
    <property type="entry name" value="Dynein_linker_3"/>
</dbReference>
<evidence type="ECO:0000256" key="16">
    <source>
        <dbReference type="ARBA" id="ARBA00058146"/>
    </source>
</evidence>
<dbReference type="Gene3D" id="1.10.287.2620">
    <property type="match status" value="1"/>
</dbReference>
<evidence type="ECO:0000256" key="5">
    <source>
        <dbReference type="ARBA" id="ARBA00022701"/>
    </source>
</evidence>
<dbReference type="Gene3D" id="1.20.58.1120">
    <property type="match status" value="1"/>
</dbReference>
<dbReference type="Pfam" id="PF18198">
    <property type="entry name" value="AAA_lid_11"/>
    <property type="match status" value="1"/>
</dbReference>
<evidence type="ECO:0000256" key="6">
    <source>
        <dbReference type="ARBA" id="ARBA00022737"/>
    </source>
</evidence>
<dbReference type="GO" id="GO:0045505">
    <property type="term" value="F:dynein intermediate chain binding"/>
    <property type="evidence" value="ECO:0007669"/>
    <property type="project" value="InterPro"/>
</dbReference>
<dbReference type="FunFam" id="3.40.50.300:FF:001221">
    <property type="entry name" value="Axonemal dynein heavy chain 8"/>
    <property type="match status" value="1"/>
</dbReference>